<feature type="repeat" description="TPR" evidence="3">
    <location>
        <begin position="184"/>
        <end position="217"/>
    </location>
</feature>
<feature type="coiled-coil region" evidence="4">
    <location>
        <begin position="85"/>
        <end position="112"/>
    </location>
</feature>
<feature type="domain" description="MalT-like TPR region" evidence="5">
    <location>
        <begin position="186"/>
        <end position="360"/>
    </location>
</feature>
<dbReference type="GO" id="GO:0009507">
    <property type="term" value="C:chloroplast"/>
    <property type="evidence" value="ECO:0007669"/>
    <property type="project" value="TreeGrafter"/>
</dbReference>
<dbReference type="PANTHER" id="PTHR45641:SF19">
    <property type="entry name" value="NEPHROCYSTIN-3"/>
    <property type="match status" value="1"/>
</dbReference>
<organism evidence="6 7">
    <name type="scientific">Dillenia turbinata</name>
    <dbReference type="NCBI Taxonomy" id="194707"/>
    <lineage>
        <taxon>Eukaryota</taxon>
        <taxon>Viridiplantae</taxon>
        <taxon>Streptophyta</taxon>
        <taxon>Embryophyta</taxon>
        <taxon>Tracheophyta</taxon>
        <taxon>Spermatophyta</taxon>
        <taxon>Magnoliopsida</taxon>
        <taxon>eudicotyledons</taxon>
        <taxon>Gunneridae</taxon>
        <taxon>Pentapetalae</taxon>
        <taxon>Dilleniales</taxon>
        <taxon>Dilleniaceae</taxon>
        <taxon>Dillenia</taxon>
    </lineage>
</organism>
<reference evidence="6 7" key="1">
    <citation type="submission" date="2023-12" db="EMBL/GenBank/DDBJ databases">
        <title>A high-quality genome assembly for Dillenia turbinata (Dilleniales).</title>
        <authorList>
            <person name="Chanderbali A."/>
        </authorList>
    </citation>
    <scope>NUCLEOTIDE SEQUENCE [LARGE SCALE GENOMIC DNA]</scope>
    <source>
        <strain evidence="6">LSX21</strain>
        <tissue evidence="6">Leaf</tissue>
    </source>
</reference>
<keyword evidence="7" id="KW-1185">Reference proteome</keyword>
<dbReference type="Pfam" id="PF13374">
    <property type="entry name" value="TPR_10"/>
    <property type="match status" value="2"/>
</dbReference>
<evidence type="ECO:0000313" key="7">
    <source>
        <dbReference type="Proteomes" id="UP001370490"/>
    </source>
</evidence>
<protein>
    <submittedName>
        <fullName evidence="6">MalT-like TPR region</fullName>
    </submittedName>
</protein>
<evidence type="ECO:0000259" key="5">
    <source>
        <dbReference type="Pfam" id="PF17874"/>
    </source>
</evidence>
<dbReference type="InterPro" id="IPR019734">
    <property type="entry name" value="TPR_rpt"/>
</dbReference>
<dbReference type="PANTHER" id="PTHR45641">
    <property type="entry name" value="TETRATRICOPEPTIDE REPEAT PROTEIN (AFU_ORTHOLOGUE AFUA_6G03870)"/>
    <property type="match status" value="1"/>
</dbReference>
<evidence type="ECO:0000256" key="4">
    <source>
        <dbReference type="SAM" id="Coils"/>
    </source>
</evidence>
<proteinExistence type="predicted"/>
<dbReference type="Pfam" id="PF17874">
    <property type="entry name" value="TPR_MalT"/>
    <property type="match status" value="1"/>
</dbReference>
<dbReference type="SUPFAM" id="SSF48452">
    <property type="entry name" value="TPR-like"/>
    <property type="match status" value="2"/>
</dbReference>
<dbReference type="AlphaFoldDB" id="A0AAN8ZJS2"/>
<comment type="caution">
    <text evidence="6">The sequence shown here is derived from an EMBL/GenBank/DDBJ whole genome shotgun (WGS) entry which is preliminary data.</text>
</comment>
<evidence type="ECO:0000256" key="1">
    <source>
        <dbReference type="ARBA" id="ARBA00022737"/>
    </source>
</evidence>
<evidence type="ECO:0000256" key="3">
    <source>
        <dbReference type="PROSITE-ProRule" id="PRU00339"/>
    </source>
</evidence>
<dbReference type="InterPro" id="IPR041617">
    <property type="entry name" value="TPR_MalT"/>
</dbReference>
<sequence>MALLPAISSSSSINRFHQKHAETNLNSSVCVKTQKFGKTKIYMICSTAFTTQGTVGPFHVENAPRRFCKSALNSSHRSAALVDSSHNTMKDLNNLESQLQELFNEVKLLIKSGKRNDAMDLLQANYDAVKEQIDAGAKGIEEAAMLDIIALGYVALGDLKFVFSLLFKLREIVGDLKNNEPLLDSVLMHMGSMYSTTGKYEESILMYQRAVQILEDVHGKNSTLLITPLMGIAKALGSLGRAPEAVESYHRAIAILEVSRGFECKDLMVPLFSLGNLLMKKGQAEDAESCFSRVLDICKKSYGENDGRVGMAMCSLAHVKCAKGNVDEAIRLYRDALQVIEDSKYTAVDDNIMEKIRIDLAELLHVVGRGKEGRKLLEDCLVIAEKYKGQEHPSSVTHLLNLATSYSRSKNFVEAERLLRTSLRIMMKTVGPKDQSVTFPMLHLAITLYHLKQDEEAERLVLEALYIREEAFGKESLLVGEALDCLVSIQTRLGKDDDELLELLKRVLKIQEKEFGYESEEVLETLKKIVFYLDKLGRTDEKFPLQRRLSVLKTKYKNLVRQ</sequence>
<keyword evidence="4" id="KW-0175">Coiled coil</keyword>
<dbReference type="PROSITE" id="PS50005">
    <property type="entry name" value="TPR"/>
    <property type="match status" value="1"/>
</dbReference>
<accession>A0AAN8ZJS2</accession>
<dbReference type="EMBL" id="JBAMMX010000007">
    <property type="protein sequence ID" value="KAK6936663.1"/>
    <property type="molecule type" value="Genomic_DNA"/>
</dbReference>
<dbReference type="SMART" id="SM00028">
    <property type="entry name" value="TPR"/>
    <property type="match status" value="6"/>
</dbReference>
<dbReference type="Gene3D" id="1.25.40.10">
    <property type="entry name" value="Tetratricopeptide repeat domain"/>
    <property type="match status" value="2"/>
</dbReference>
<dbReference type="Proteomes" id="UP001370490">
    <property type="component" value="Unassembled WGS sequence"/>
</dbReference>
<gene>
    <name evidence="6" type="ORF">RJ641_033693</name>
</gene>
<name>A0AAN8ZJS2_9MAGN</name>
<keyword evidence="2 3" id="KW-0802">TPR repeat</keyword>
<dbReference type="InterPro" id="IPR011990">
    <property type="entry name" value="TPR-like_helical_dom_sf"/>
</dbReference>
<keyword evidence="1" id="KW-0677">Repeat</keyword>
<evidence type="ECO:0000313" key="6">
    <source>
        <dbReference type="EMBL" id="KAK6936663.1"/>
    </source>
</evidence>
<evidence type="ECO:0000256" key="2">
    <source>
        <dbReference type="ARBA" id="ARBA00022803"/>
    </source>
</evidence>
<dbReference type="GO" id="GO:0009658">
    <property type="term" value="P:chloroplast organization"/>
    <property type="evidence" value="ECO:0007669"/>
    <property type="project" value="TreeGrafter"/>
</dbReference>